<dbReference type="AlphaFoldDB" id="A9WDH0"/>
<reference evidence="5" key="1">
    <citation type="submission" date="2007-12" db="EMBL/GenBank/DDBJ databases">
        <title>Complete sequence of Chloroflexus aurantiacus J-10-fl.</title>
        <authorList>
            <consortium name="US DOE Joint Genome Institute"/>
            <person name="Copeland A."/>
            <person name="Lucas S."/>
            <person name="Lapidus A."/>
            <person name="Barry K."/>
            <person name="Glavina del Rio T."/>
            <person name="Hammon N."/>
            <person name="Israni S."/>
            <person name="Dalin E."/>
            <person name="Tice H."/>
            <person name="Pitluck S."/>
            <person name="Chertkov O."/>
            <person name="Brettin T."/>
            <person name="Bruce D."/>
            <person name="Detter J.C."/>
            <person name="Han C."/>
            <person name="Schmutz J."/>
            <person name="Larimer F."/>
            <person name="Land M."/>
            <person name="Hauser L."/>
            <person name="Kyrpides N."/>
            <person name="Mikhailova N."/>
            <person name="Pierson B.K."/>
            <person name="Blankenship R.E."/>
            <person name="Richardson P."/>
        </authorList>
    </citation>
    <scope>NUCLEOTIDE SEQUENCE</scope>
    <source>
        <strain evidence="5">J-10-fl</strain>
    </source>
</reference>
<protein>
    <submittedName>
        <fullName evidence="5">Diguanylate cyclase</fullName>
    </submittedName>
</protein>
<dbReference type="NCBIfam" id="TIGR00229">
    <property type="entry name" value="sensory_box"/>
    <property type="match status" value="2"/>
</dbReference>
<dbReference type="InterPro" id="IPR000700">
    <property type="entry name" value="PAS-assoc_C"/>
</dbReference>
<dbReference type="InterPro" id="IPR001610">
    <property type="entry name" value="PAC"/>
</dbReference>
<dbReference type="GO" id="GO:0043709">
    <property type="term" value="P:cell adhesion involved in single-species biofilm formation"/>
    <property type="evidence" value="ECO:0000318"/>
    <property type="project" value="GO_Central"/>
</dbReference>
<dbReference type="STRING" id="324602.Caur_3912"/>
<dbReference type="PATRIC" id="fig|324602.8.peg.4387"/>
<dbReference type="InterPro" id="IPR000014">
    <property type="entry name" value="PAS"/>
</dbReference>
<name>A9WDH0_CHLAA</name>
<dbReference type="GO" id="GO:0005886">
    <property type="term" value="C:plasma membrane"/>
    <property type="evidence" value="ECO:0000318"/>
    <property type="project" value="GO_Central"/>
</dbReference>
<dbReference type="SUPFAM" id="SSF55073">
    <property type="entry name" value="Nucleotide cyclase"/>
    <property type="match status" value="1"/>
</dbReference>
<dbReference type="GO" id="GO:0052621">
    <property type="term" value="F:diguanylate cyclase activity"/>
    <property type="evidence" value="ECO:0000318"/>
    <property type="project" value="GO_Central"/>
</dbReference>
<dbReference type="eggNOG" id="COG3706">
    <property type="taxonomic scope" value="Bacteria"/>
</dbReference>
<dbReference type="NCBIfam" id="TIGR00254">
    <property type="entry name" value="GGDEF"/>
    <property type="match status" value="1"/>
</dbReference>
<organism evidence="5 6">
    <name type="scientific">Chloroflexus aurantiacus (strain ATCC 29366 / DSM 635 / J-10-fl)</name>
    <dbReference type="NCBI Taxonomy" id="324602"/>
    <lineage>
        <taxon>Bacteria</taxon>
        <taxon>Bacillati</taxon>
        <taxon>Chloroflexota</taxon>
        <taxon>Chloroflexia</taxon>
        <taxon>Chloroflexales</taxon>
        <taxon>Chloroflexineae</taxon>
        <taxon>Chloroflexaceae</taxon>
        <taxon>Chloroflexus</taxon>
    </lineage>
</organism>
<dbReference type="PANTHER" id="PTHR45138">
    <property type="entry name" value="REGULATORY COMPONENTS OF SENSORY TRANSDUCTION SYSTEM"/>
    <property type="match status" value="1"/>
</dbReference>
<proteinExistence type="predicted"/>
<dbReference type="SMART" id="SM00086">
    <property type="entry name" value="PAC"/>
    <property type="match status" value="2"/>
</dbReference>
<dbReference type="PROSITE" id="PS50113">
    <property type="entry name" value="PAC"/>
    <property type="match status" value="1"/>
</dbReference>
<evidence type="ECO:0000313" key="6">
    <source>
        <dbReference type="Proteomes" id="UP000002008"/>
    </source>
</evidence>
<feature type="domain" description="PAS" evidence="2">
    <location>
        <begin position="159"/>
        <end position="208"/>
    </location>
</feature>
<dbReference type="Gene3D" id="3.30.70.270">
    <property type="match status" value="1"/>
</dbReference>
<dbReference type="Pfam" id="PF13188">
    <property type="entry name" value="PAS_8"/>
    <property type="match status" value="1"/>
</dbReference>
<evidence type="ECO:0000259" key="4">
    <source>
        <dbReference type="PROSITE" id="PS50887"/>
    </source>
</evidence>
<feature type="coiled-coil region" evidence="1">
    <location>
        <begin position="370"/>
        <end position="397"/>
    </location>
</feature>
<dbReference type="FunFam" id="3.30.70.270:FF:000001">
    <property type="entry name" value="Diguanylate cyclase domain protein"/>
    <property type="match status" value="1"/>
</dbReference>
<dbReference type="InterPro" id="IPR035965">
    <property type="entry name" value="PAS-like_dom_sf"/>
</dbReference>
<accession>A9WDH0</accession>
<evidence type="ECO:0000259" key="2">
    <source>
        <dbReference type="PROSITE" id="PS50112"/>
    </source>
</evidence>
<feature type="domain" description="PAS" evidence="2">
    <location>
        <begin position="254"/>
        <end position="299"/>
    </location>
</feature>
<feature type="domain" description="GGDEF" evidence="4">
    <location>
        <begin position="579"/>
        <end position="713"/>
    </location>
</feature>
<dbReference type="PROSITE" id="PS50112">
    <property type="entry name" value="PAS"/>
    <property type="match status" value="2"/>
</dbReference>
<evidence type="ECO:0000313" key="5">
    <source>
        <dbReference type="EMBL" id="ABY37089.1"/>
    </source>
</evidence>
<dbReference type="KEGG" id="cau:Caur_3912"/>
<dbReference type="SMART" id="SM00267">
    <property type="entry name" value="GGDEF"/>
    <property type="match status" value="1"/>
</dbReference>
<dbReference type="PANTHER" id="PTHR45138:SF9">
    <property type="entry name" value="DIGUANYLATE CYCLASE DGCM-RELATED"/>
    <property type="match status" value="1"/>
</dbReference>
<dbReference type="SMART" id="SM00091">
    <property type="entry name" value="PAS"/>
    <property type="match status" value="3"/>
</dbReference>
<dbReference type="Gene3D" id="3.30.450.20">
    <property type="entry name" value="PAS domain"/>
    <property type="match status" value="2"/>
</dbReference>
<dbReference type="Pfam" id="PF00990">
    <property type="entry name" value="GGDEF"/>
    <property type="match status" value="1"/>
</dbReference>
<dbReference type="EMBL" id="CP000909">
    <property type="protein sequence ID" value="ABY37089.1"/>
    <property type="molecule type" value="Genomic_DNA"/>
</dbReference>
<keyword evidence="1" id="KW-0175">Coiled coil</keyword>
<dbReference type="RefSeq" id="WP_012259742.1">
    <property type="nucleotide sequence ID" value="NC_010175.1"/>
</dbReference>
<dbReference type="InterPro" id="IPR013767">
    <property type="entry name" value="PAS_fold"/>
</dbReference>
<keyword evidence="6" id="KW-1185">Reference proteome</keyword>
<sequence length="721" mass="81849">MTPATPPSDTPESRWPELSTVAAIDILDQLPFAVWIVDTGYRLVYANPAFITQSPPDIPRPIRTGTRMLPDESDVTQHQRWQQSYRRALDGEHVTITTNTTTYHLQLITIDPVRQWILGYAGTFPTTEHDTRFRAAIETLPDPFGMYEVIRNPRNQIVDAQILVVNAAMCQITGYRREELLGQRMLDLWPEFTNDGTFASLRHLVESGAPVRRTTTLLDRHGVQRHIELHAGKLANGFVSIWRDITAQQQLDQKIRQQAELLDQLVDAVIATDLDYVVTSWNRGAERIYGWSASEMIGRRLGERIETRFADTNSEEATAILWQSGRWEGEVEQRRRDGQYVPIHSIVVLIRDKQGTPTGIVAVNRDISERRHFEQLLMKANQRLEQAIVEARRQTAEIMMVNELHDLLQVCQTATEAAEVISFSLQRIFPRQSGYLMVRQAGTANLNLLAQWGEADLAPATMTIDECWALRRGLIHRTCTNAGIRCPHIHSNTPACTSCIPLVVQSEIYGLLHIAGEELPRSELIVMTGDTIKLALSNLELRATLREQAIIDPLTGLYNRRYLESSLPRELHRAQREQLPLTIAMIDIDHFKQFNDTYGHDAGDVLLRELAVIFREHLRQSDLACRYGGEEFVLILPGVNRETARTRLQQLANTVQQRRITFANQLIGPVTISIGYITYERGEYHITTLIQSADAALYAAKRGGRNRVIDFADLPPDQGDE</sequence>
<evidence type="ECO:0000256" key="1">
    <source>
        <dbReference type="SAM" id="Coils"/>
    </source>
</evidence>
<evidence type="ECO:0000259" key="3">
    <source>
        <dbReference type="PROSITE" id="PS50113"/>
    </source>
</evidence>
<dbReference type="Pfam" id="PF00989">
    <property type="entry name" value="PAS"/>
    <property type="match status" value="2"/>
</dbReference>
<dbReference type="CDD" id="cd00130">
    <property type="entry name" value="PAS"/>
    <property type="match status" value="2"/>
</dbReference>
<dbReference type="PROSITE" id="PS50887">
    <property type="entry name" value="GGDEF"/>
    <property type="match status" value="1"/>
</dbReference>
<dbReference type="InterPro" id="IPR043128">
    <property type="entry name" value="Rev_trsase/Diguanyl_cyclase"/>
</dbReference>
<dbReference type="InterPro" id="IPR050469">
    <property type="entry name" value="Diguanylate_Cyclase"/>
</dbReference>
<gene>
    <name evidence="5" type="ordered locus">Caur_3912</name>
</gene>
<dbReference type="SUPFAM" id="SSF55785">
    <property type="entry name" value="PYP-like sensor domain (PAS domain)"/>
    <property type="match status" value="2"/>
</dbReference>
<dbReference type="GO" id="GO:1902201">
    <property type="term" value="P:negative regulation of bacterial-type flagellum-dependent cell motility"/>
    <property type="evidence" value="ECO:0000318"/>
    <property type="project" value="GO_Central"/>
</dbReference>
<dbReference type="InterPro" id="IPR000160">
    <property type="entry name" value="GGDEF_dom"/>
</dbReference>
<dbReference type="InterPro" id="IPR029787">
    <property type="entry name" value="Nucleotide_cyclase"/>
</dbReference>
<feature type="domain" description="PAC" evidence="3">
    <location>
        <begin position="327"/>
        <end position="379"/>
    </location>
</feature>
<dbReference type="GO" id="GO:0006355">
    <property type="term" value="P:regulation of DNA-templated transcription"/>
    <property type="evidence" value="ECO:0007669"/>
    <property type="project" value="InterPro"/>
</dbReference>
<dbReference type="HOGENOM" id="CLU_380239_0_0_0"/>
<dbReference type="CDD" id="cd01949">
    <property type="entry name" value="GGDEF"/>
    <property type="match status" value="1"/>
</dbReference>
<dbReference type="eggNOG" id="COG5002">
    <property type="taxonomic scope" value="Bacteria"/>
</dbReference>
<dbReference type="Proteomes" id="UP000002008">
    <property type="component" value="Chromosome"/>
</dbReference>
<dbReference type="EnsemblBacteria" id="ABY37089">
    <property type="protein sequence ID" value="ABY37089"/>
    <property type="gene ID" value="Caur_3912"/>
</dbReference>
<dbReference type="InParanoid" id="A9WDH0"/>